<evidence type="ECO:0000256" key="3">
    <source>
        <dbReference type="ARBA" id="ARBA00004600"/>
    </source>
</evidence>
<dbReference type="InterPro" id="IPR008942">
    <property type="entry name" value="ENTH_VHS"/>
</dbReference>
<dbReference type="PANTHER" id="PTHR22951">
    <property type="entry name" value="CLATHRIN ASSEMBLY PROTEIN"/>
    <property type="match status" value="1"/>
</dbReference>
<name>A0AAE1XZP3_9LAMI</name>
<dbReference type="SMART" id="SM00273">
    <property type="entry name" value="ENTH"/>
    <property type="match status" value="1"/>
</dbReference>
<keyword evidence="5" id="KW-0333">Golgi apparatus</keyword>
<protein>
    <submittedName>
        <fullName evidence="11">Clathrin coat assembly protein</fullName>
    </submittedName>
</protein>
<dbReference type="InterPro" id="IPR048050">
    <property type="entry name" value="ANTH_N_plant"/>
</dbReference>
<dbReference type="Pfam" id="PF07651">
    <property type="entry name" value="ANTH"/>
    <property type="match status" value="1"/>
</dbReference>
<dbReference type="InterPro" id="IPR011417">
    <property type="entry name" value="ANTH_dom"/>
</dbReference>
<dbReference type="PANTHER" id="PTHR22951:SF75">
    <property type="entry name" value="CLATHRIN COAT ASSEMBLY PROTEIN AP180"/>
    <property type="match status" value="1"/>
</dbReference>
<dbReference type="GO" id="GO:0032050">
    <property type="term" value="F:clathrin heavy chain binding"/>
    <property type="evidence" value="ECO:0007669"/>
    <property type="project" value="TreeGrafter"/>
</dbReference>
<evidence type="ECO:0000256" key="4">
    <source>
        <dbReference type="ARBA" id="ARBA00022583"/>
    </source>
</evidence>
<keyword evidence="4" id="KW-0254">Endocytosis</keyword>
<dbReference type="Proteomes" id="UP001293254">
    <property type="component" value="Unassembled WGS sequence"/>
</dbReference>
<evidence type="ECO:0000259" key="10">
    <source>
        <dbReference type="PROSITE" id="PS50942"/>
    </source>
</evidence>
<dbReference type="GO" id="GO:0005794">
    <property type="term" value="C:Golgi apparatus"/>
    <property type="evidence" value="ECO:0007669"/>
    <property type="project" value="UniProtKB-SubCell"/>
</dbReference>
<gene>
    <name evidence="11" type="ORF">Salat_2006000</name>
</gene>
<dbReference type="GO" id="GO:0005905">
    <property type="term" value="C:clathrin-coated pit"/>
    <property type="evidence" value="ECO:0007669"/>
    <property type="project" value="UniProtKB-SubCell"/>
</dbReference>
<feature type="domain" description="ENTH" evidence="10">
    <location>
        <begin position="23"/>
        <end position="159"/>
    </location>
</feature>
<dbReference type="GO" id="GO:0006900">
    <property type="term" value="P:vesicle budding from membrane"/>
    <property type="evidence" value="ECO:0007669"/>
    <property type="project" value="TreeGrafter"/>
</dbReference>
<evidence type="ECO:0000256" key="5">
    <source>
        <dbReference type="ARBA" id="ARBA00023034"/>
    </source>
</evidence>
<dbReference type="GO" id="GO:0072583">
    <property type="term" value="P:clathrin-dependent endocytosis"/>
    <property type="evidence" value="ECO:0007669"/>
    <property type="project" value="InterPro"/>
</dbReference>
<evidence type="ECO:0000256" key="2">
    <source>
        <dbReference type="ARBA" id="ARBA00004555"/>
    </source>
</evidence>
<keyword evidence="8" id="KW-0968">Cytoplasmic vesicle</keyword>
<feature type="compositionally biased region" description="Polar residues" evidence="9">
    <location>
        <begin position="504"/>
        <end position="541"/>
    </location>
</feature>
<dbReference type="GO" id="GO:0000149">
    <property type="term" value="F:SNARE binding"/>
    <property type="evidence" value="ECO:0007669"/>
    <property type="project" value="TreeGrafter"/>
</dbReference>
<evidence type="ECO:0000256" key="9">
    <source>
        <dbReference type="SAM" id="MobiDB-lite"/>
    </source>
</evidence>
<feature type="compositionally biased region" description="Polar residues" evidence="9">
    <location>
        <begin position="458"/>
        <end position="468"/>
    </location>
</feature>
<evidence type="ECO:0000313" key="11">
    <source>
        <dbReference type="EMBL" id="KAK4420556.1"/>
    </source>
</evidence>
<dbReference type="FunFam" id="1.20.58.150:FF:000005">
    <property type="entry name" value="putative clathrin assembly protein At2g25430"/>
    <property type="match status" value="1"/>
</dbReference>
<dbReference type="Gene3D" id="1.25.40.90">
    <property type="match status" value="1"/>
</dbReference>
<dbReference type="FunFam" id="1.25.40.90:FF:000019">
    <property type="entry name" value="Clathrin coat assembly protein"/>
    <property type="match status" value="1"/>
</dbReference>
<feature type="region of interest" description="Disordered" evidence="9">
    <location>
        <begin position="387"/>
        <end position="407"/>
    </location>
</feature>
<feature type="compositionally biased region" description="Basic and acidic residues" evidence="9">
    <location>
        <begin position="425"/>
        <end position="435"/>
    </location>
</feature>
<keyword evidence="7" id="KW-0168">Coated pit</keyword>
<dbReference type="AlphaFoldDB" id="A0AAE1XZP3"/>
<dbReference type="GO" id="GO:0005546">
    <property type="term" value="F:phosphatidylinositol-4,5-bisphosphate binding"/>
    <property type="evidence" value="ECO:0007669"/>
    <property type="project" value="TreeGrafter"/>
</dbReference>
<reference evidence="11" key="2">
    <citation type="journal article" date="2024" name="Plant">
        <title>Genomic evolution and insights into agronomic trait innovations of Sesamum species.</title>
        <authorList>
            <person name="Miao H."/>
            <person name="Wang L."/>
            <person name="Qu L."/>
            <person name="Liu H."/>
            <person name="Sun Y."/>
            <person name="Le M."/>
            <person name="Wang Q."/>
            <person name="Wei S."/>
            <person name="Zheng Y."/>
            <person name="Lin W."/>
            <person name="Duan Y."/>
            <person name="Cao H."/>
            <person name="Xiong S."/>
            <person name="Wang X."/>
            <person name="Wei L."/>
            <person name="Li C."/>
            <person name="Ma Q."/>
            <person name="Ju M."/>
            <person name="Zhao R."/>
            <person name="Li G."/>
            <person name="Mu C."/>
            <person name="Tian Q."/>
            <person name="Mei H."/>
            <person name="Zhang T."/>
            <person name="Gao T."/>
            <person name="Zhang H."/>
        </authorList>
    </citation>
    <scope>NUCLEOTIDE SEQUENCE</scope>
    <source>
        <strain evidence="11">3651</strain>
    </source>
</reference>
<dbReference type="PROSITE" id="PS50942">
    <property type="entry name" value="ENTH"/>
    <property type="match status" value="1"/>
</dbReference>
<dbReference type="GO" id="GO:0048268">
    <property type="term" value="P:clathrin coat assembly"/>
    <property type="evidence" value="ECO:0007669"/>
    <property type="project" value="InterPro"/>
</dbReference>
<organism evidence="11 12">
    <name type="scientific">Sesamum alatum</name>
    <dbReference type="NCBI Taxonomy" id="300844"/>
    <lineage>
        <taxon>Eukaryota</taxon>
        <taxon>Viridiplantae</taxon>
        <taxon>Streptophyta</taxon>
        <taxon>Embryophyta</taxon>
        <taxon>Tracheophyta</taxon>
        <taxon>Spermatophyta</taxon>
        <taxon>Magnoliopsida</taxon>
        <taxon>eudicotyledons</taxon>
        <taxon>Gunneridae</taxon>
        <taxon>Pentapetalae</taxon>
        <taxon>asterids</taxon>
        <taxon>lamiids</taxon>
        <taxon>Lamiales</taxon>
        <taxon>Pedaliaceae</taxon>
        <taxon>Sesamum</taxon>
    </lineage>
</organism>
<evidence type="ECO:0000256" key="1">
    <source>
        <dbReference type="ARBA" id="ARBA00004132"/>
    </source>
</evidence>
<dbReference type="InterPro" id="IPR045192">
    <property type="entry name" value="AP180-like"/>
</dbReference>
<accession>A0AAE1XZP3</accession>
<dbReference type="GO" id="GO:0005545">
    <property type="term" value="F:1-phosphatidylinositol binding"/>
    <property type="evidence" value="ECO:0007669"/>
    <property type="project" value="InterPro"/>
</dbReference>
<dbReference type="SUPFAM" id="SSF89009">
    <property type="entry name" value="GAT-like domain"/>
    <property type="match status" value="1"/>
</dbReference>
<dbReference type="Gene3D" id="1.20.58.150">
    <property type="entry name" value="ANTH domain"/>
    <property type="match status" value="1"/>
</dbReference>
<feature type="region of interest" description="Disordered" evidence="9">
    <location>
        <begin position="422"/>
        <end position="442"/>
    </location>
</feature>
<evidence type="ECO:0000256" key="6">
    <source>
        <dbReference type="ARBA" id="ARBA00023136"/>
    </source>
</evidence>
<feature type="compositionally biased region" description="Polar residues" evidence="9">
    <location>
        <begin position="344"/>
        <end position="359"/>
    </location>
</feature>
<comment type="subcellular location">
    <subcellularLocation>
        <location evidence="1">Cytoplasmic vesicle</location>
        <location evidence="1">Clathrin-coated vesicle</location>
    </subcellularLocation>
    <subcellularLocation>
        <location evidence="2">Golgi apparatus</location>
    </subcellularLocation>
    <subcellularLocation>
        <location evidence="3">Membrane</location>
        <location evidence="3">Clathrin-coated pit</location>
    </subcellularLocation>
</comment>
<dbReference type="GO" id="GO:0030136">
    <property type="term" value="C:clathrin-coated vesicle"/>
    <property type="evidence" value="ECO:0007669"/>
    <property type="project" value="UniProtKB-SubCell"/>
</dbReference>
<evidence type="ECO:0000313" key="12">
    <source>
        <dbReference type="Proteomes" id="UP001293254"/>
    </source>
</evidence>
<keyword evidence="6" id="KW-0472">Membrane</keyword>
<proteinExistence type="predicted"/>
<dbReference type="CDD" id="cd16987">
    <property type="entry name" value="ANTH_N_AP180_plant"/>
    <property type="match status" value="1"/>
</dbReference>
<comment type="caution">
    <text evidence="11">The sequence shown here is derived from an EMBL/GenBank/DDBJ whole genome shotgun (WGS) entry which is preliminary data.</text>
</comment>
<dbReference type="InterPro" id="IPR013809">
    <property type="entry name" value="ENTH"/>
</dbReference>
<dbReference type="SUPFAM" id="SSF48464">
    <property type="entry name" value="ENTH/VHS domain"/>
    <property type="match status" value="1"/>
</dbReference>
<keyword evidence="12" id="KW-1185">Reference proteome</keyword>
<evidence type="ECO:0000256" key="7">
    <source>
        <dbReference type="ARBA" id="ARBA00023176"/>
    </source>
</evidence>
<dbReference type="EMBL" id="JACGWO010000008">
    <property type="protein sequence ID" value="KAK4420556.1"/>
    <property type="molecule type" value="Genomic_DNA"/>
</dbReference>
<feature type="region of interest" description="Disordered" evidence="9">
    <location>
        <begin position="458"/>
        <end position="541"/>
    </location>
</feature>
<feature type="region of interest" description="Disordered" evidence="9">
    <location>
        <begin position="322"/>
        <end position="359"/>
    </location>
</feature>
<sequence length="588" mass="66202">MTSKLKKAIAAVKDQTSISLAKVSKSNSSNLEVAILKATTHDDVPIDEKYVNEVLKLVSSNKNHAAACARAIGKRIGRTHNWIVAVKSLMLVLRIFQDGDPYFPREVLHAMKRGAKILNLSSFRDDSNTHPWDFTSFVRTFALYLNERLECFLTGKLQRRYTYDSKESRIYQQSKSRIIRPNEPACDIKPTMLLDKISYWQLLLERAIATQPTGAAKRNRLVQISLHAIVQESFELYKDISDGLALVLDSFFHLQFQHCVSAFELCVKATKQFRELSDFYSLCKSIDVGRSSEYPSVQTISEELVEALQEFLKDRSSFQSNAKPINRFPLPPPPPLRVEPRLEQQGSRRQQSASPNNTDGLLEDLIEATETTTCPAISIDLEAYPASQQDDSFRVSDTRSTRSLPVSNTMMDLIAALDWSEQEDKEPKENQHEQKQVGSMDSSAARNWELVLAETLSSPASLQSVSDDNTNTKTNTNPCPDQTEENHSSISSNSVDPVLFQPANYHNNPFLQGPIQSPDTSSPPTFQAIPSSPMQNPNQTSFAAQKENDPFASPSEHRLSRTADQQHLLHEQQVWLTNQHKIIAKHMA</sequence>
<dbReference type="InterPro" id="IPR014712">
    <property type="entry name" value="ANTH_dom_sf"/>
</dbReference>
<feature type="compositionally biased region" description="Basic and acidic residues" evidence="9">
    <location>
        <begin position="391"/>
        <end position="400"/>
    </location>
</feature>
<reference evidence="11" key="1">
    <citation type="submission" date="2020-06" db="EMBL/GenBank/DDBJ databases">
        <authorList>
            <person name="Li T."/>
            <person name="Hu X."/>
            <person name="Zhang T."/>
            <person name="Song X."/>
            <person name="Zhang H."/>
            <person name="Dai N."/>
            <person name="Sheng W."/>
            <person name="Hou X."/>
            <person name="Wei L."/>
        </authorList>
    </citation>
    <scope>NUCLEOTIDE SEQUENCE</scope>
    <source>
        <strain evidence="11">3651</strain>
        <tissue evidence="11">Leaf</tissue>
    </source>
</reference>
<evidence type="ECO:0000256" key="8">
    <source>
        <dbReference type="ARBA" id="ARBA00023329"/>
    </source>
</evidence>